<dbReference type="Proteomes" id="UP001056120">
    <property type="component" value="Linkage Group LG28"/>
</dbReference>
<reference evidence="2" key="1">
    <citation type="journal article" date="2022" name="Mol. Ecol. Resour.">
        <title>The genomes of chicory, endive, great burdock and yacon provide insights into Asteraceae palaeo-polyploidization history and plant inulin production.</title>
        <authorList>
            <person name="Fan W."/>
            <person name="Wang S."/>
            <person name="Wang H."/>
            <person name="Wang A."/>
            <person name="Jiang F."/>
            <person name="Liu H."/>
            <person name="Zhao H."/>
            <person name="Xu D."/>
            <person name="Zhang Y."/>
        </authorList>
    </citation>
    <scope>NUCLEOTIDE SEQUENCE [LARGE SCALE GENOMIC DNA]</scope>
    <source>
        <strain evidence="2">cv. Yunnan</strain>
    </source>
</reference>
<accession>A0ACB8YF30</accession>
<dbReference type="EMBL" id="CM042045">
    <property type="protein sequence ID" value="KAI3683823.1"/>
    <property type="molecule type" value="Genomic_DNA"/>
</dbReference>
<name>A0ACB8YF30_9ASTR</name>
<evidence type="ECO:0000313" key="1">
    <source>
        <dbReference type="EMBL" id="KAI3683823.1"/>
    </source>
</evidence>
<gene>
    <name evidence="1" type="ORF">L1987_84338</name>
</gene>
<protein>
    <submittedName>
        <fullName evidence="1">Uncharacterized protein</fullName>
    </submittedName>
</protein>
<organism evidence="1 2">
    <name type="scientific">Smallanthus sonchifolius</name>
    <dbReference type="NCBI Taxonomy" id="185202"/>
    <lineage>
        <taxon>Eukaryota</taxon>
        <taxon>Viridiplantae</taxon>
        <taxon>Streptophyta</taxon>
        <taxon>Embryophyta</taxon>
        <taxon>Tracheophyta</taxon>
        <taxon>Spermatophyta</taxon>
        <taxon>Magnoliopsida</taxon>
        <taxon>eudicotyledons</taxon>
        <taxon>Gunneridae</taxon>
        <taxon>Pentapetalae</taxon>
        <taxon>asterids</taxon>
        <taxon>campanulids</taxon>
        <taxon>Asterales</taxon>
        <taxon>Asteraceae</taxon>
        <taxon>Asteroideae</taxon>
        <taxon>Heliantheae alliance</taxon>
        <taxon>Millerieae</taxon>
        <taxon>Smallanthus</taxon>
    </lineage>
</organism>
<keyword evidence="2" id="KW-1185">Reference proteome</keyword>
<comment type="caution">
    <text evidence="1">The sequence shown here is derived from an EMBL/GenBank/DDBJ whole genome shotgun (WGS) entry which is preliminary data.</text>
</comment>
<proteinExistence type="predicted"/>
<evidence type="ECO:0000313" key="2">
    <source>
        <dbReference type="Proteomes" id="UP001056120"/>
    </source>
</evidence>
<sequence>MVESGSLTLQWPGPDCIYYPILKLYIKFGLFSRTHYFSLHSLNGSPPIISAGGRMAPIGPPSVSGRIPFAIHHHSTPLLKQHLVVCHTSFPFR</sequence>
<reference evidence="1 2" key="2">
    <citation type="journal article" date="2022" name="Mol. Ecol. Resour.">
        <title>The genomes of chicory, endive, great burdock and yacon provide insights into Asteraceae paleo-polyploidization history and plant inulin production.</title>
        <authorList>
            <person name="Fan W."/>
            <person name="Wang S."/>
            <person name="Wang H."/>
            <person name="Wang A."/>
            <person name="Jiang F."/>
            <person name="Liu H."/>
            <person name="Zhao H."/>
            <person name="Xu D."/>
            <person name="Zhang Y."/>
        </authorList>
    </citation>
    <scope>NUCLEOTIDE SEQUENCE [LARGE SCALE GENOMIC DNA]</scope>
    <source>
        <strain evidence="2">cv. Yunnan</strain>
        <tissue evidence="1">Leaves</tissue>
    </source>
</reference>